<protein>
    <submittedName>
        <fullName evidence="1">Uncharacterized protein</fullName>
    </submittedName>
</protein>
<dbReference type="EMBL" id="JAAEBW010000009">
    <property type="protein sequence ID" value="MBM1196718.1"/>
    <property type="molecule type" value="Genomic_DNA"/>
</dbReference>
<organism evidence="1 2">
    <name type="scientific">Pseudomonas weihenstephanensis</name>
    <dbReference type="NCBI Taxonomy" id="1608994"/>
    <lineage>
        <taxon>Bacteria</taxon>
        <taxon>Pseudomonadati</taxon>
        <taxon>Pseudomonadota</taxon>
        <taxon>Gammaproteobacteria</taxon>
        <taxon>Pseudomonadales</taxon>
        <taxon>Pseudomonadaceae</taxon>
        <taxon>Pseudomonas</taxon>
    </lineage>
</organism>
<keyword evidence="2" id="KW-1185">Reference proteome</keyword>
<dbReference type="Proteomes" id="UP000809529">
    <property type="component" value="Unassembled WGS sequence"/>
</dbReference>
<proteinExistence type="predicted"/>
<evidence type="ECO:0000313" key="1">
    <source>
        <dbReference type="EMBL" id="MBM1196718.1"/>
    </source>
</evidence>
<accession>A0ABS1ZL50</accession>
<name>A0ABS1ZL50_9PSED</name>
<gene>
    <name evidence="1" type="ORF">GYN02_16250</name>
</gene>
<sequence>MVQIVEVIAEFKADGFINVGRGTRARVVRLDGAEQYGIEVDDVVRGVAIPSGLFDTAEDAKAALFQFWDECNEALQNNPSWMQAR</sequence>
<dbReference type="RefSeq" id="WP_047273690.1">
    <property type="nucleotide sequence ID" value="NZ_JAAEBW010000009.1"/>
</dbReference>
<reference evidence="1 2" key="1">
    <citation type="submission" date="2020-01" db="EMBL/GenBank/DDBJ databases">
        <title>Comparative genomics of meat spoilage bacteria.</title>
        <authorList>
            <person name="Hilgarth M."/>
            <person name="Vogel R.F."/>
        </authorList>
    </citation>
    <scope>NUCLEOTIDE SEQUENCE [LARGE SCALE GENOMIC DNA]</scope>
    <source>
        <strain evidence="1 2">TMW2.2077</strain>
    </source>
</reference>
<evidence type="ECO:0000313" key="2">
    <source>
        <dbReference type="Proteomes" id="UP000809529"/>
    </source>
</evidence>
<comment type="caution">
    <text evidence="1">The sequence shown here is derived from an EMBL/GenBank/DDBJ whole genome shotgun (WGS) entry which is preliminary data.</text>
</comment>